<organism evidence="6 7">
    <name type="scientific">Rhynchophorus ferrugineus</name>
    <name type="common">Red palm weevil</name>
    <name type="synonym">Curculio ferrugineus</name>
    <dbReference type="NCBI Taxonomy" id="354439"/>
    <lineage>
        <taxon>Eukaryota</taxon>
        <taxon>Metazoa</taxon>
        <taxon>Ecdysozoa</taxon>
        <taxon>Arthropoda</taxon>
        <taxon>Hexapoda</taxon>
        <taxon>Insecta</taxon>
        <taxon>Pterygota</taxon>
        <taxon>Neoptera</taxon>
        <taxon>Endopterygota</taxon>
        <taxon>Coleoptera</taxon>
        <taxon>Polyphaga</taxon>
        <taxon>Cucujiformia</taxon>
        <taxon>Curculionidae</taxon>
        <taxon>Dryophthorinae</taxon>
        <taxon>Rhynchophorus</taxon>
    </lineage>
</organism>
<comment type="subcellular location">
    <subcellularLocation>
        <location evidence="1">Nucleus</location>
    </subcellularLocation>
</comment>
<reference evidence="6" key="1">
    <citation type="submission" date="2020-08" db="EMBL/GenBank/DDBJ databases">
        <title>Genome sequencing and assembly of the red palm weevil Rhynchophorus ferrugineus.</title>
        <authorList>
            <person name="Dias G.B."/>
            <person name="Bergman C.M."/>
            <person name="Manee M."/>
        </authorList>
    </citation>
    <scope>NUCLEOTIDE SEQUENCE</scope>
    <source>
        <strain evidence="6">AA-2017</strain>
        <tissue evidence="6">Whole larva</tissue>
    </source>
</reference>
<dbReference type="OrthoDB" id="10038642at2759"/>
<evidence type="ECO:0000313" key="7">
    <source>
        <dbReference type="Proteomes" id="UP000625711"/>
    </source>
</evidence>
<protein>
    <submittedName>
        <fullName evidence="6">Uncharacterized protein</fullName>
    </submittedName>
</protein>
<dbReference type="AlphaFoldDB" id="A0A834ILT2"/>
<evidence type="ECO:0000256" key="3">
    <source>
        <dbReference type="ARBA" id="ARBA00023043"/>
    </source>
</evidence>
<keyword evidence="4" id="KW-0539">Nucleus</keyword>
<dbReference type="GO" id="GO:0042981">
    <property type="term" value="P:regulation of apoptotic process"/>
    <property type="evidence" value="ECO:0007669"/>
    <property type="project" value="InterPro"/>
</dbReference>
<keyword evidence="2" id="KW-0677">Repeat</keyword>
<sequence>MLACVCQPADPSVFRRSPIPLGAPPLKIPANKGAIPKPGRSVRVYPPNLNADIQVPAGCAERLVQINVKAAGSKNKAPYCRKDGDPRDDCRWTQLDDRDKMVRSTGVLAASREKEWRRLDADDVKNHQRENVQEPTGEAKTVLLDEEKGRSFETDKGAIPKPGRSVRVYPPNLNADIQVPAGCAERLVQINVKAAGSKNKAPYCRKDGDARDDCQLDDRHKMVRSTGVLAPSREKEWRRLDADDVKNHQREHVQEPTGEAKTVLLDEEKGRSFETDKLPDGVQLTLTELREMACRQQAQIDSQHQLLAAKEQRLRYLKEQDARAQRVQAESERLRRLRDRVEAQELKLRKLRALRGQVDHQKQNNISLSK</sequence>
<evidence type="ECO:0000313" key="6">
    <source>
        <dbReference type="EMBL" id="KAF7283100.1"/>
    </source>
</evidence>
<gene>
    <name evidence="6" type="ORF">GWI33_001369</name>
</gene>
<name>A0A834ILT2_RHYFE</name>
<keyword evidence="7" id="KW-1185">Reference proteome</keyword>
<dbReference type="PANTHER" id="PTHR24131">
    <property type="entry name" value="APOPTOSIS-STIMULATING OF P53 PROTEIN"/>
    <property type="match status" value="1"/>
</dbReference>
<comment type="caution">
    <text evidence="6">The sequence shown here is derived from an EMBL/GenBank/DDBJ whole genome shotgun (WGS) entry which is preliminary data.</text>
</comment>
<feature type="coiled-coil region" evidence="5">
    <location>
        <begin position="317"/>
        <end position="354"/>
    </location>
</feature>
<dbReference type="GO" id="GO:0002039">
    <property type="term" value="F:p53 binding"/>
    <property type="evidence" value="ECO:0007669"/>
    <property type="project" value="InterPro"/>
</dbReference>
<proteinExistence type="predicted"/>
<evidence type="ECO:0000256" key="4">
    <source>
        <dbReference type="ARBA" id="ARBA00023242"/>
    </source>
</evidence>
<dbReference type="Proteomes" id="UP000625711">
    <property type="component" value="Unassembled WGS sequence"/>
</dbReference>
<accession>A0A834ILT2</accession>
<dbReference type="PANTHER" id="PTHR24131:SF10">
    <property type="entry name" value="ANKYRIN-REPEAT, SH3-DOMAIN, AND PROLINE-RICH-REGION CONTAINING PROTEIN, ISOFORM B"/>
    <property type="match status" value="1"/>
</dbReference>
<evidence type="ECO:0000256" key="5">
    <source>
        <dbReference type="SAM" id="Coils"/>
    </source>
</evidence>
<evidence type="ECO:0000256" key="2">
    <source>
        <dbReference type="ARBA" id="ARBA00022737"/>
    </source>
</evidence>
<keyword evidence="5" id="KW-0175">Coiled coil</keyword>
<evidence type="ECO:0000256" key="1">
    <source>
        <dbReference type="ARBA" id="ARBA00004123"/>
    </source>
</evidence>
<keyword evidence="3" id="KW-0040">ANK repeat</keyword>
<dbReference type="InterPro" id="IPR047163">
    <property type="entry name" value="ASPP1/2"/>
</dbReference>
<dbReference type="GO" id="GO:0005634">
    <property type="term" value="C:nucleus"/>
    <property type="evidence" value="ECO:0007669"/>
    <property type="project" value="UniProtKB-SubCell"/>
</dbReference>
<dbReference type="EMBL" id="JAACXV010000138">
    <property type="protein sequence ID" value="KAF7283100.1"/>
    <property type="molecule type" value="Genomic_DNA"/>
</dbReference>